<dbReference type="EMBL" id="CP042344">
    <property type="protein sequence ID" value="QEA14260.1"/>
    <property type="molecule type" value="Genomic_DNA"/>
</dbReference>
<organism evidence="2 3">
    <name type="scientific">Comamonas flocculans</name>
    <dbReference type="NCBI Taxonomy" id="2597701"/>
    <lineage>
        <taxon>Bacteria</taxon>
        <taxon>Pseudomonadati</taxon>
        <taxon>Pseudomonadota</taxon>
        <taxon>Betaproteobacteria</taxon>
        <taxon>Burkholderiales</taxon>
        <taxon>Comamonadaceae</taxon>
        <taxon>Comamonas</taxon>
    </lineage>
</organism>
<evidence type="ECO:0008006" key="4">
    <source>
        <dbReference type="Google" id="ProtNLM"/>
    </source>
</evidence>
<evidence type="ECO:0000313" key="2">
    <source>
        <dbReference type="EMBL" id="QEA14260.1"/>
    </source>
</evidence>
<keyword evidence="3" id="KW-1185">Reference proteome</keyword>
<dbReference type="RefSeq" id="WP_146913863.1">
    <property type="nucleotide sequence ID" value="NZ_CP042344.1"/>
</dbReference>
<dbReference type="AlphaFoldDB" id="A0A5B8RXL7"/>
<keyword evidence="1" id="KW-0812">Transmembrane</keyword>
<evidence type="ECO:0000256" key="1">
    <source>
        <dbReference type="SAM" id="Phobius"/>
    </source>
</evidence>
<protein>
    <recommendedName>
        <fullName evidence="4">2/3 transmembrane domain holin</fullName>
    </recommendedName>
</protein>
<name>A0A5B8RXL7_9BURK</name>
<dbReference type="KEGG" id="cof:FOZ74_15150"/>
<dbReference type="OrthoDB" id="8688566at2"/>
<feature type="transmembrane region" description="Helical" evidence="1">
    <location>
        <begin position="12"/>
        <end position="30"/>
    </location>
</feature>
<dbReference type="Pfam" id="PF13272">
    <property type="entry name" value="Holin_2-3"/>
    <property type="match status" value="1"/>
</dbReference>
<reference evidence="2 3" key="1">
    <citation type="submission" date="2019-07" db="EMBL/GenBank/DDBJ databases">
        <title>Complete genome sequence of Comamonas sp. NLF 7-7 isolated from livestock.</title>
        <authorList>
            <person name="Kim D.H."/>
            <person name="Kim J.G."/>
        </authorList>
    </citation>
    <scope>NUCLEOTIDE SEQUENCE [LARGE SCALE GENOMIC DNA]</scope>
    <source>
        <strain evidence="2 3">NLF 7-7</strain>
    </source>
</reference>
<dbReference type="InterPro" id="IPR025140">
    <property type="entry name" value="Holin_2-3"/>
</dbReference>
<gene>
    <name evidence="2" type="ORF">FOZ74_15150</name>
</gene>
<keyword evidence="1" id="KW-1133">Transmembrane helix</keyword>
<keyword evidence="1" id="KW-0472">Membrane</keyword>
<evidence type="ECO:0000313" key="3">
    <source>
        <dbReference type="Proteomes" id="UP000321199"/>
    </source>
</evidence>
<proteinExistence type="predicted"/>
<accession>A0A5B8RXL7</accession>
<sequence length="127" mass="14018">MSQFFQNKLPRLTSWWVIALLLSLLVFFIAPQQLPVSLYKLNLIALAAVAGYWIDRSVFPYARPRLDALRALDDPVDDGEAVEHEGPEGAELLVAVSNTPALYFMLGCMWRRAVIMAAAIVAVSLGA</sequence>
<dbReference type="Proteomes" id="UP000321199">
    <property type="component" value="Chromosome"/>
</dbReference>